<evidence type="ECO:0000313" key="3">
    <source>
        <dbReference type="EMBL" id="PSK93420.1"/>
    </source>
</evidence>
<feature type="domain" description="Peptidoglycan binding-like" evidence="1">
    <location>
        <begin position="9"/>
        <end position="70"/>
    </location>
</feature>
<dbReference type="InterPro" id="IPR007921">
    <property type="entry name" value="CHAP_dom"/>
</dbReference>
<dbReference type="AlphaFoldDB" id="A0A2P8D862"/>
<dbReference type="RefSeq" id="WP_106522425.1">
    <property type="nucleotide sequence ID" value="NZ_PYGD01000002.1"/>
</dbReference>
<dbReference type="Gene3D" id="3.90.1720.10">
    <property type="entry name" value="endopeptidase domain like (from Nostoc punctiforme)"/>
    <property type="match status" value="1"/>
</dbReference>
<gene>
    <name evidence="3" type="ORF">B0I18_102390</name>
</gene>
<protein>
    <submittedName>
        <fullName evidence="3">Putative peptidoglycan binding protein</fullName>
    </submittedName>
</protein>
<keyword evidence="4" id="KW-1185">Reference proteome</keyword>
<reference evidence="3 4" key="1">
    <citation type="submission" date="2018-03" db="EMBL/GenBank/DDBJ databases">
        <title>Genomic Encyclopedia of Type Strains, Phase III (KMG-III): the genomes of soil and plant-associated and newly described type strains.</title>
        <authorList>
            <person name="Whitman W."/>
        </authorList>
    </citation>
    <scope>NUCLEOTIDE SEQUENCE [LARGE SCALE GENOMIC DNA]</scope>
    <source>
        <strain evidence="3 4">CGMCC 1.12700</strain>
    </source>
</reference>
<dbReference type="InterPro" id="IPR038765">
    <property type="entry name" value="Papain-like_cys_pep_sf"/>
</dbReference>
<dbReference type="Gene3D" id="1.10.101.10">
    <property type="entry name" value="PGBD-like superfamily/PGBD"/>
    <property type="match status" value="1"/>
</dbReference>
<dbReference type="Proteomes" id="UP000240572">
    <property type="component" value="Unassembled WGS sequence"/>
</dbReference>
<dbReference type="InterPro" id="IPR036366">
    <property type="entry name" value="PGBDSf"/>
</dbReference>
<evidence type="ECO:0000259" key="1">
    <source>
        <dbReference type="Pfam" id="PF01471"/>
    </source>
</evidence>
<dbReference type="InterPro" id="IPR036365">
    <property type="entry name" value="PGBD-like_sf"/>
</dbReference>
<dbReference type="InterPro" id="IPR002477">
    <property type="entry name" value="Peptidoglycan-bd-like"/>
</dbReference>
<dbReference type="EMBL" id="PYGD01000002">
    <property type="protein sequence ID" value="PSK93420.1"/>
    <property type="molecule type" value="Genomic_DNA"/>
</dbReference>
<evidence type="ECO:0000313" key="4">
    <source>
        <dbReference type="Proteomes" id="UP000240572"/>
    </source>
</evidence>
<feature type="domain" description="Peptidase C51" evidence="2">
    <location>
        <begin position="136"/>
        <end position="228"/>
    </location>
</feature>
<accession>A0A2P8D862</accession>
<proteinExistence type="predicted"/>
<dbReference type="SUPFAM" id="SSF47090">
    <property type="entry name" value="PGBD-like"/>
    <property type="match status" value="1"/>
</dbReference>
<dbReference type="Pfam" id="PF05257">
    <property type="entry name" value="CHAP"/>
    <property type="match status" value="1"/>
</dbReference>
<sequence length="252" mass="27238">MELLQKGSQGTAVKNLQLLLRELDYDVPVTSVFDNVTYAAVRNFQGSHLDKHGMPLKVDGKVGDITWWALSNPRTAVSHGVIDFTKMPDAAMGGSTMGRAALMAAIGELKAGAGEIGGNNRGKWVKKYLDPTGLKEGNAWCAAFLSWCFLQAAGGDKSKMPFRYTAGARDLFNQLKNKGLAIKDSGPAYVPQPGDIVAWWRVSLASGLGHIAIVHHFEDGFLYTIEGNKAANVAGFDYVKTSMDKILGYARV</sequence>
<dbReference type="Pfam" id="PF01471">
    <property type="entry name" value="PG_binding_1"/>
    <property type="match status" value="1"/>
</dbReference>
<name>A0A2P8D862_9BACT</name>
<dbReference type="SUPFAM" id="SSF54001">
    <property type="entry name" value="Cysteine proteinases"/>
    <property type="match status" value="1"/>
</dbReference>
<organism evidence="3 4">
    <name type="scientific">Taibaiella chishuiensis</name>
    <dbReference type="NCBI Taxonomy" id="1434707"/>
    <lineage>
        <taxon>Bacteria</taxon>
        <taxon>Pseudomonadati</taxon>
        <taxon>Bacteroidota</taxon>
        <taxon>Chitinophagia</taxon>
        <taxon>Chitinophagales</taxon>
        <taxon>Chitinophagaceae</taxon>
        <taxon>Taibaiella</taxon>
    </lineage>
</organism>
<comment type="caution">
    <text evidence="3">The sequence shown here is derived from an EMBL/GenBank/DDBJ whole genome shotgun (WGS) entry which is preliminary data.</text>
</comment>
<dbReference type="OrthoDB" id="9813532at2"/>
<evidence type="ECO:0000259" key="2">
    <source>
        <dbReference type="Pfam" id="PF05257"/>
    </source>
</evidence>